<dbReference type="SFLD" id="SFLDF00275">
    <property type="entry name" value="adenosine_C2_methyltransferase"/>
    <property type="match status" value="1"/>
</dbReference>
<organism evidence="14">
    <name type="scientific">Cladocopium goreaui</name>
    <dbReference type="NCBI Taxonomy" id="2562237"/>
    <lineage>
        <taxon>Eukaryota</taxon>
        <taxon>Sar</taxon>
        <taxon>Alveolata</taxon>
        <taxon>Dinophyceae</taxon>
        <taxon>Suessiales</taxon>
        <taxon>Symbiodiniaceae</taxon>
        <taxon>Cladocopium</taxon>
    </lineage>
</organism>
<dbReference type="GO" id="GO:0046872">
    <property type="term" value="F:metal ion binding"/>
    <property type="evidence" value="ECO:0007669"/>
    <property type="project" value="UniProtKB-KW"/>
</dbReference>
<evidence type="ECO:0000256" key="5">
    <source>
        <dbReference type="ARBA" id="ARBA00022603"/>
    </source>
</evidence>
<dbReference type="InterPro" id="IPR007197">
    <property type="entry name" value="rSAM"/>
</dbReference>
<evidence type="ECO:0000256" key="7">
    <source>
        <dbReference type="ARBA" id="ARBA00022691"/>
    </source>
</evidence>
<dbReference type="Gene3D" id="3.20.20.70">
    <property type="entry name" value="Aldolase class I"/>
    <property type="match status" value="1"/>
</dbReference>
<dbReference type="GO" id="GO:0030488">
    <property type="term" value="P:tRNA methylation"/>
    <property type="evidence" value="ECO:0007669"/>
    <property type="project" value="TreeGrafter"/>
</dbReference>
<accession>A0A9P1FWB9</accession>
<dbReference type="GO" id="GO:0051539">
    <property type="term" value="F:4 iron, 4 sulfur cluster binding"/>
    <property type="evidence" value="ECO:0007669"/>
    <property type="project" value="UniProtKB-KW"/>
</dbReference>
<dbReference type="EMBL" id="CAMXCT010001667">
    <property type="protein sequence ID" value="CAI3992044.1"/>
    <property type="molecule type" value="Genomic_DNA"/>
</dbReference>
<dbReference type="Pfam" id="PF04055">
    <property type="entry name" value="Radical_SAM"/>
    <property type="match status" value="1"/>
</dbReference>
<comment type="cofactor">
    <cofactor evidence="1">
        <name>[4Fe-4S] cluster</name>
        <dbReference type="ChEBI" id="CHEBI:49883"/>
    </cofactor>
</comment>
<keyword evidence="5" id="KW-0489">Methyltransferase</keyword>
<gene>
    <name evidence="14" type="ORF">C1SCF055_LOCUS18899</name>
</gene>
<evidence type="ECO:0000256" key="1">
    <source>
        <dbReference type="ARBA" id="ARBA00001966"/>
    </source>
</evidence>
<dbReference type="PROSITE" id="PS51918">
    <property type="entry name" value="RADICAL_SAM"/>
    <property type="match status" value="1"/>
</dbReference>
<comment type="subcellular location">
    <subcellularLocation>
        <location evidence="2">Cytoplasm</location>
    </subcellularLocation>
</comment>
<keyword evidence="9" id="KW-0408">Iron</keyword>
<feature type="compositionally biased region" description="Basic and acidic residues" evidence="11">
    <location>
        <begin position="189"/>
        <end position="199"/>
    </location>
</feature>
<dbReference type="PANTHER" id="PTHR30544">
    <property type="entry name" value="23S RRNA METHYLTRANSFERASE"/>
    <property type="match status" value="1"/>
</dbReference>
<dbReference type="EMBL" id="CAMXCT030001667">
    <property type="protein sequence ID" value="CAL4779356.1"/>
    <property type="molecule type" value="Genomic_DNA"/>
</dbReference>
<dbReference type="GO" id="GO:0008173">
    <property type="term" value="F:RNA methyltransferase activity"/>
    <property type="evidence" value="ECO:0007669"/>
    <property type="project" value="InterPro"/>
</dbReference>
<evidence type="ECO:0000256" key="8">
    <source>
        <dbReference type="ARBA" id="ARBA00022723"/>
    </source>
</evidence>
<feature type="chain" id="PRO_5043272294" description="Radical SAM core domain-containing protein" evidence="12">
    <location>
        <begin position="20"/>
        <end position="858"/>
    </location>
</feature>
<keyword evidence="12" id="KW-0732">Signal</keyword>
<dbReference type="PANTHER" id="PTHR30544:SF8">
    <property type="entry name" value="RADICAL SAM SUPERFAMILY PROTEIN"/>
    <property type="match status" value="1"/>
</dbReference>
<dbReference type="SFLD" id="SFLDG01062">
    <property type="entry name" value="methyltransferase_(Class_A)"/>
    <property type="match status" value="1"/>
</dbReference>
<evidence type="ECO:0000256" key="11">
    <source>
        <dbReference type="SAM" id="MobiDB-lite"/>
    </source>
</evidence>
<keyword evidence="4" id="KW-0963">Cytoplasm</keyword>
<sequence>MVFPKIVLGFFHLLSRGSSFCPKGFGPGTFPPEYEIPLWPEDMSWEDSAKLRTITLGGFKHSMLNEEYLEGPNEDFFMQGRETFWQASGQYFMYYCQRFRKWRIAEISAFSQNMNGQCFAFVSDALPNRDILNQTMLKGFIEVEDGEWAAREDAGVVALGILGDQMETADEPGDGASGDPEACATENFESAKESTESTESKCPVMPVVRKARDKAVQVAKEAGKWARRLFPKYLGAPDEDDMAEVEDVENPLFAKEAGNCEVKTLQGCSFKEQFFVEKQRARTTEEQRTELQRLRKMEDVVMKPAQKTWLVSRVEILKQLTDNSACDPTGNTAAHRRDARLELSELEDGFPGKSLKAVLYEHHTVRSRVLEVAGGAIWLTRRSGSLTRPPRLQKEDENRAPEALQGLPSDIWLDGQVGDFLPTGVFVHVRDPGDGQKPLLGFLPASLFLPGFEKEAMRGKRIKVKKEGFNPGKGLLLTVAKSILDESCFEAADGLAPEAILSRTKLWNHLRNNAEFYSRHQEQWNLAMSLGPACPTLSFMHDLGCKIQSKLLRADGGATCGGGKLIIALDQRQVETAIIVKAGRSQSSTICVSSQAGCAMACRFCDTGLVRPKGGMNLPAWAILEQVLHAEAWLQREIAGYCGKSNIVFMGMGEPLLNYSSVLDAARLLCSSGHKITISTVGVATRIKSLAQQAPPGLRLALSLHAPTQELREQLLPAAKLWDLDTLFTAVSDFEAATGSGVLIQYILIRGINDQEKHAKMLTELILSRTSRCAGINLIPYNETIAGAMSRFESPSDSTCKRFRDTLRSLGAPNVTVRFSTKLGRDWSSACGQLGLATDAMAKPKSSFLRISSALEML</sequence>
<protein>
    <recommendedName>
        <fullName evidence="13">Radical SAM core domain-containing protein</fullName>
    </recommendedName>
</protein>
<keyword evidence="16" id="KW-1185">Reference proteome</keyword>
<dbReference type="SFLD" id="SFLDS00029">
    <property type="entry name" value="Radical_SAM"/>
    <property type="match status" value="1"/>
</dbReference>
<keyword evidence="7" id="KW-0949">S-adenosyl-L-methionine</keyword>
<feature type="signal peptide" evidence="12">
    <location>
        <begin position="1"/>
        <end position="19"/>
    </location>
</feature>
<dbReference type="GO" id="GO:0070475">
    <property type="term" value="P:rRNA base methylation"/>
    <property type="evidence" value="ECO:0007669"/>
    <property type="project" value="TreeGrafter"/>
</dbReference>
<dbReference type="Proteomes" id="UP001152797">
    <property type="component" value="Unassembled WGS sequence"/>
</dbReference>
<reference evidence="14" key="1">
    <citation type="submission" date="2022-10" db="EMBL/GenBank/DDBJ databases">
        <authorList>
            <person name="Chen Y."/>
            <person name="Dougan E. K."/>
            <person name="Chan C."/>
            <person name="Rhodes N."/>
            <person name="Thang M."/>
        </authorList>
    </citation>
    <scope>NUCLEOTIDE SEQUENCE</scope>
</reference>
<evidence type="ECO:0000256" key="3">
    <source>
        <dbReference type="ARBA" id="ARBA00022485"/>
    </source>
</evidence>
<dbReference type="GO" id="GO:0005737">
    <property type="term" value="C:cytoplasm"/>
    <property type="evidence" value="ECO:0007669"/>
    <property type="project" value="UniProtKB-SubCell"/>
</dbReference>
<evidence type="ECO:0000256" key="10">
    <source>
        <dbReference type="ARBA" id="ARBA00023014"/>
    </source>
</evidence>
<keyword evidence="10" id="KW-0411">Iron-sulfur</keyword>
<dbReference type="SUPFAM" id="SSF102114">
    <property type="entry name" value="Radical SAM enzymes"/>
    <property type="match status" value="1"/>
</dbReference>
<dbReference type="InterPro" id="IPR013785">
    <property type="entry name" value="Aldolase_TIM"/>
</dbReference>
<dbReference type="AlphaFoldDB" id="A0A9P1FWB9"/>
<evidence type="ECO:0000313" key="15">
    <source>
        <dbReference type="EMBL" id="CAL4779356.1"/>
    </source>
</evidence>
<evidence type="ECO:0000256" key="12">
    <source>
        <dbReference type="SAM" id="SignalP"/>
    </source>
</evidence>
<dbReference type="EMBL" id="CAMXCT020001667">
    <property type="protein sequence ID" value="CAL1145419.1"/>
    <property type="molecule type" value="Genomic_DNA"/>
</dbReference>
<keyword evidence="3" id="KW-0004">4Fe-4S</keyword>
<evidence type="ECO:0000256" key="2">
    <source>
        <dbReference type="ARBA" id="ARBA00004496"/>
    </source>
</evidence>
<keyword evidence="6" id="KW-0808">Transferase</keyword>
<evidence type="ECO:0000256" key="4">
    <source>
        <dbReference type="ARBA" id="ARBA00022490"/>
    </source>
</evidence>
<name>A0A9P1FWB9_9DINO</name>
<dbReference type="OrthoDB" id="538249at2759"/>
<dbReference type="InterPro" id="IPR040072">
    <property type="entry name" value="Methyltransferase_A"/>
</dbReference>
<comment type="caution">
    <text evidence="14">The sequence shown here is derived from an EMBL/GenBank/DDBJ whole genome shotgun (WGS) entry which is preliminary data.</text>
</comment>
<feature type="region of interest" description="Disordered" evidence="11">
    <location>
        <begin position="167"/>
        <end position="200"/>
    </location>
</feature>
<feature type="domain" description="Radical SAM core" evidence="13">
    <location>
        <begin position="584"/>
        <end position="813"/>
    </location>
</feature>
<dbReference type="CDD" id="cd01335">
    <property type="entry name" value="Radical_SAM"/>
    <property type="match status" value="1"/>
</dbReference>
<evidence type="ECO:0000313" key="16">
    <source>
        <dbReference type="Proteomes" id="UP001152797"/>
    </source>
</evidence>
<dbReference type="InterPro" id="IPR004383">
    <property type="entry name" value="rRNA_lsu_MTrfase_RlmN/Cfr"/>
</dbReference>
<evidence type="ECO:0000259" key="13">
    <source>
        <dbReference type="PROSITE" id="PS51918"/>
    </source>
</evidence>
<keyword evidence="8" id="KW-0479">Metal-binding</keyword>
<dbReference type="InterPro" id="IPR058240">
    <property type="entry name" value="rSAM_sf"/>
</dbReference>
<evidence type="ECO:0000256" key="6">
    <source>
        <dbReference type="ARBA" id="ARBA00022679"/>
    </source>
</evidence>
<reference evidence="15 16" key="2">
    <citation type="submission" date="2024-05" db="EMBL/GenBank/DDBJ databases">
        <authorList>
            <person name="Chen Y."/>
            <person name="Shah S."/>
            <person name="Dougan E. K."/>
            <person name="Thang M."/>
            <person name="Chan C."/>
        </authorList>
    </citation>
    <scope>NUCLEOTIDE SEQUENCE [LARGE SCALE GENOMIC DNA]</scope>
</reference>
<evidence type="ECO:0000313" key="14">
    <source>
        <dbReference type="EMBL" id="CAI3992044.1"/>
    </source>
</evidence>
<proteinExistence type="predicted"/>
<evidence type="ECO:0000256" key="9">
    <source>
        <dbReference type="ARBA" id="ARBA00023004"/>
    </source>
</evidence>